<protein>
    <submittedName>
        <fullName evidence="1">Uncharacterized protein</fullName>
    </submittedName>
</protein>
<name>A0ABV3VRF7_9MYCO</name>
<keyword evidence="2" id="KW-1185">Reference proteome</keyword>
<organism evidence="1 2">
    <name type="scientific">Mycolicibacterium porcinum</name>
    <dbReference type="NCBI Taxonomy" id="39693"/>
    <lineage>
        <taxon>Bacteria</taxon>
        <taxon>Bacillati</taxon>
        <taxon>Actinomycetota</taxon>
        <taxon>Actinomycetes</taxon>
        <taxon>Mycobacteriales</taxon>
        <taxon>Mycobacteriaceae</taxon>
        <taxon>Mycolicibacterium</taxon>
    </lineage>
</organism>
<evidence type="ECO:0000313" key="1">
    <source>
        <dbReference type="EMBL" id="MEX3742805.1"/>
    </source>
</evidence>
<dbReference type="Proteomes" id="UP001558474">
    <property type="component" value="Unassembled WGS sequence"/>
</dbReference>
<gene>
    <name evidence="1" type="ORF">ABFW12_31650</name>
</gene>
<evidence type="ECO:0000313" key="2">
    <source>
        <dbReference type="Proteomes" id="UP001558474"/>
    </source>
</evidence>
<sequence>MTPHADIVRTHLAQLDVPETLTRQLDFGAAGSWPPRPGCGPSPDRLALARLWARLDLAQWLAQAPNAFGPHRVGELDRLVNVGGALRAAGEGAQVLWAFDLVEAHWWIDYDSPGLAVAGLMCAGPQLPEPLVNDVDAALTAIGWTFPAGIEANQSCIINHTPCFHTTWHDGNSVSENPASPCLIESEA</sequence>
<accession>A0ABV3VRF7</accession>
<dbReference type="EMBL" id="JBDLOU010000118">
    <property type="protein sequence ID" value="MEX3742805.1"/>
    <property type="molecule type" value="Genomic_DNA"/>
</dbReference>
<dbReference type="RefSeq" id="WP_368574497.1">
    <property type="nucleotide sequence ID" value="NZ_JBDLOU010000118.1"/>
</dbReference>
<reference evidence="1 2" key="1">
    <citation type="submission" date="2024-04" db="EMBL/GenBank/DDBJ databases">
        <title>Genomic Markers of Mycobacteria.</title>
        <authorList>
            <person name="Soliman M.S."/>
            <person name="Elkholy A."/>
            <person name="Soliman N.S."/>
            <person name="Abbas A."/>
            <person name="Khayrat S."/>
            <person name="Shawky S."/>
        </authorList>
    </citation>
    <scope>NUCLEOTIDE SEQUENCE [LARGE SCALE GENOMIC DNA]</scope>
    <source>
        <strain evidence="1 2">Egy-CU-AM5</strain>
    </source>
</reference>
<proteinExistence type="predicted"/>
<comment type="caution">
    <text evidence="1">The sequence shown here is derived from an EMBL/GenBank/DDBJ whole genome shotgun (WGS) entry which is preliminary data.</text>
</comment>